<dbReference type="GO" id="GO:0072583">
    <property type="term" value="P:clathrin-dependent endocytosis"/>
    <property type="evidence" value="ECO:0007669"/>
    <property type="project" value="TreeGrafter"/>
</dbReference>
<dbReference type="PANTHER" id="PTHR23065">
    <property type="entry name" value="PROLINE-SERINE-THREONINE PHOSPHATASE INTERACTING PROTEIN 1"/>
    <property type="match status" value="1"/>
</dbReference>
<feature type="compositionally biased region" description="Pro residues" evidence="6">
    <location>
        <begin position="22"/>
        <end position="36"/>
    </location>
</feature>
<dbReference type="GO" id="GO:0098793">
    <property type="term" value="C:presynapse"/>
    <property type="evidence" value="ECO:0007669"/>
    <property type="project" value="GOC"/>
</dbReference>
<proteinExistence type="predicted"/>
<keyword evidence="5" id="KW-0168">Coated pit</keyword>
<dbReference type="GO" id="GO:0030136">
    <property type="term" value="C:clathrin-coated vesicle"/>
    <property type="evidence" value="ECO:0007669"/>
    <property type="project" value="TreeGrafter"/>
</dbReference>
<dbReference type="InterPro" id="IPR028565">
    <property type="entry name" value="MHD"/>
</dbReference>
<evidence type="ECO:0000256" key="3">
    <source>
        <dbReference type="ARBA" id="ARBA00022583"/>
    </source>
</evidence>
<dbReference type="GO" id="GO:0005905">
    <property type="term" value="C:clathrin-coated pit"/>
    <property type="evidence" value="ECO:0007669"/>
    <property type="project" value="UniProtKB-SubCell"/>
</dbReference>
<feature type="compositionally biased region" description="Low complexity" evidence="6">
    <location>
        <begin position="182"/>
        <end position="193"/>
    </location>
</feature>
<dbReference type="InterPro" id="IPR018808">
    <property type="entry name" value="Muniscin_C"/>
</dbReference>
<evidence type="ECO:0000256" key="2">
    <source>
        <dbReference type="ARBA" id="ARBA00022553"/>
    </source>
</evidence>
<evidence type="ECO:0000256" key="6">
    <source>
        <dbReference type="SAM" id="MobiDB-lite"/>
    </source>
</evidence>
<dbReference type="SUPFAM" id="SSF49447">
    <property type="entry name" value="Second domain of Mu2 adaptin subunit (ap50) of ap2 adaptor"/>
    <property type="match status" value="1"/>
</dbReference>
<dbReference type="InterPro" id="IPR036168">
    <property type="entry name" value="AP2_Mu_C_sf"/>
</dbReference>
<feature type="compositionally biased region" description="Basic and acidic residues" evidence="6">
    <location>
        <begin position="38"/>
        <end position="50"/>
    </location>
</feature>
<dbReference type="PROSITE" id="PS51072">
    <property type="entry name" value="MHD"/>
    <property type="match status" value="1"/>
</dbReference>
<feature type="region of interest" description="Disordered" evidence="6">
    <location>
        <begin position="16"/>
        <end position="110"/>
    </location>
</feature>
<dbReference type="GO" id="GO:0005886">
    <property type="term" value="C:plasma membrane"/>
    <property type="evidence" value="ECO:0007669"/>
    <property type="project" value="TreeGrafter"/>
</dbReference>
<evidence type="ECO:0000313" key="8">
    <source>
        <dbReference type="Ensembl" id="ENSABRP00000021223.1"/>
    </source>
</evidence>
<feature type="region of interest" description="Disordered" evidence="6">
    <location>
        <begin position="139"/>
        <end position="353"/>
    </location>
</feature>
<dbReference type="FunFam" id="2.60.40.1170:FF:000005">
    <property type="entry name" value="SH3-containing GRB2-like protein 3-interacting protein 1 isoform X3"/>
    <property type="match status" value="1"/>
</dbReference>
<sequence>LLAICFDVENQPPDALTLFLPNPNPFQPLSPHPTEPPCHSKPDSVREGGKKNSKKSNGAPNGFYAEIDWDRYNSPELDEEGYSIRPEEPGSTRGKHFYSSSESEEEEEAHKKFNIKIKPLQAKDILKSAATVDELKASVGNIALSPSPVGTIKRNLSSEEIARPRRSTPTPDPSSRKPPEDPAALAPLFGPPLESAFEEQKLDAPLDQPEIWGSIQPPSSADSPKLPRPFPTGTPPPLPPKNVPATPPRTGSPLTVAPGSSSPARPGTPLAACGTPPPPPPRPPSRPKLPPGKPAVADLSRPFSPPIHSSSPPPIAPLARAESTSSISSTNSLSAATTPTVGSSRGPSPLTMGAQDTLPVAAAFTETVNAYFKGADPSKCIVKITGEMVLSFPAGITRHFANNPAPAVLTFRVLNYNRLEHVLPNPQLLCCDSAQSDASTKEFWVNMPNLMTHLKKVSEQKPQATYYNVDMLKYQVSAQGIQSTPLNLAVSWRCEPASTDLRIDYKYNTEAMTTPVALNNVQFLVPVDGGVTKLQAVLPPAVWNAEQQRILWKIPDISQKSENGGVGSLLARFQLSEGPSAPAPLAVQFTSEGSTLSSCDIELVGAGYRFSLIKKRFAAGKYLADN</sequence>
<organism evidence="8 9">
    <name type="scientific">Anser brachyrhynchus</name>
    <name type="common">Pink-footed goose</name>
    <dbReference type="NCBI Taxonomy" id="132585"/>
    <lineage>
        <taxon>Eukaryota</taxon>
        <taxon>Metazoa</taxon>
        <taxon>Chordata</taxon>
        <taxon>Craniata</taxon>
        <taxon>Vertebrata</taxon>
        <taxon>Euteleostomi</taxon>
        <taxon>Archelosauria</taxon>
        <taxon>Archosauria</taxon>
        <taxon>Dinosauria</taxon>
        <taxon>Saurischia</taxon>
        <taxon>Theropoda</taxon>
        <taxon>Coelurosauria</taxon>
        <taxon>Aves</taxon>
        <taxon>Neognathae</taxon>
        <taxon>Galloanserae</taxon>
        <taxon>Anseriformes</taxon>
        <taxon>Anatidae</taxon>
        <taxon>Anserinae</taxon>
        <taxon>Anser</taxon>
    </lineage>
</organism>
<reference evidence="8" key="1">
    <citation type="submission" date="2025-08" db="UniProtKB">
        <authorList>
            <consortium name="Ensembl"/>
        </authorList>
    </citation>
    <scope>IDENTIFICATION</scope>
</reference>
<feature type="compositionally biased region" description="Pro residues" evidence="6">
    <location>
        <begin position="226"/>
        <end position="247"/>
    </location>
</feature>
<evidence type="ECO:0000259" key="7">
    <source>
        <dbReference type="PROSITE" id="PS51072"/>
    </source>
</evidence>
<keyword evidence="4" id="KW-0472">Membrane</keyword>
<dbReference type="Ensembl" id="ENSABRT00000029857.1">
    <property type="protein sequence ID" value="ENSABRP00000021223.1"/>
    <property type="gene ID" value="ENSABRG00000018020.1"/>
</dbReference>
<evidence type="ECO:0000313" key="9">
    <source>
        <dbReference type="Proteomes" id="UP000694426"/>
    </source>
</evidence>
<dbReference type="Pfam" id="PF10291">
    <property type="entry name" value="muHD"/>
    <property type="match status" value="1"/>
</dbReference>
<gene>
    <name evidence="8" type="primary">SGIP1</name>
</gene>
<accession>A0A8B9CK31</accession>
<feature type="compositionally biased region" description="Pro residues" evidence="6">
    <location>
        <begin position="275"/>
        <end position="293"/>
    </location>
</feature>
<keyword evidence="3" id="KW-0254">Endocytosis</keyword>
<protein>
    <submittedName>
        <fullName evidence="8">SH3GL interacting endocytic adaptor 1</fullName>
    </submittedName>
</protein>
<dbReference type="GeneTree" id="ENSGT00940000156301"/>
<comment type="subcellular location">
    <subcellularLocation>
        <location evidence="1">Membrane</location>
        <location evidence="1">Clathrin-coated pit</location>
        <topology evidence="1">Peripheral membrane protein</topology>
        <orientation evidence="1">Cytoplasmic side</orientation>
    </subcellularLocation>
</comment>
<dbReference type="Gene3D" id="2.60.40.1170">
    <property type="entry name" value="Mu homology domain, subdomain B"/>
    <property type="match status" value="2"/>
</dbReference>
<dbReference type="GO" id="GO:0048268">
    <property type="term" value="P:clathrin coat assembly"/>
    <property type="evidence" value="ECO:0007669"/>
    <property type="project" value="TreeGrafter"/>
</dbReference>
<dbReference type="PANTHER" id="PTHR23065:SF8">
    <property type="entry name" value="F-BAR DOMAIN ONLY PROTEIN 2"/>
    <property type="match status" value="1"/>
</dbReference>
<reference evidence="8" key="2">
    <citation type="submission" date="2025-09" db="UniProtKB">
        <authorList>
            <consortium name="Ensembl"/>
        </authorList>
    </citation>
    <scope>IDENTIFICATION</scope>
</reference>
<dbReference type="GO" id="GO:0048488">
    <property type="term" value="P:synaptic vesicle endocytosis"/>
    <property type="evidence" value="ECO:0007669"/>
    <property type="project" value="TreeGrafter"/>
</dbReference>
<name>A0A8B9CK31_9AVES</name>
<evidence type="ECO:0000256" key="1">
    <source>
        <dbReference type="ARBA" id="ARBA00004283"/>
    </source>
</evidence>
<dbReference type="Proteomes" id="UP000694426">
    <property type="component" value="Unplaced"/>
</dbReference>
<feature type="compositionally biased region" description="Low complexity" evidence="6">
    <location>
        <begin position="317"/>
        <end position="340"/>
    </location>
</feature>
<keyword evidence="2" id="KW-0597">Phosphoprotein</keyword>
<feature type="domain" description="MHD" evidence="7">
    <location>
        <begin position="357"/>
        <end position="625"/>
    </location>
</feature>
<evidence type="ECO:0000256" key="4">
    <source>
        <dbReference type="ARBA" id="ARBA00023136"/>
    </source>
</evidence>
<dbReference type="AlphaFoldDB" id="A0A8B9CK31"/>
<keyword evidence="9" id="KW-1185">Reference proteome</keyword>
<feature type="compositionally biased region" description="Low complexity" evidence="6">
    <location>
        <begin position="300"/>
        <end position="310"/>
    </location>
</feature>
<evidence type="ECO:0000256" key="5">
    <source>
        <dbReference type="ARBA" id="ARBA00023176"/>
    </source>
</evidence>